<reference evidence="2" key="1">
    <citation type="submission" date="2020-02" db="EMBL/GenBank/DDBJ databases">
        <title>Draft genome sequence of Candidatus Afipia apatlaquensis IBT-C3, a potential strain for decolorization of textile dyes.</title>
        <authorList>
            <person name="Sanchez-Reyes A."/>
            <person name="Breton-Deval L."/>
            <person name="Mangelson H."/>
            <person name="Sanchez-Flores A."/>
        </authorList>
    </citation>
    <scope>NUCLEOTIDE SEQUENCE [LARGE SCALE GENOMIC DNA]</scope>
    <source>
        <strain evidence="2">IBT-C3</strain>
    </source>
</reference>
<feature type="domain" description="Carbohydrate kinase PfkB" evidence="1">
    <location>
        <begin position="152"/>
        <end position="252"/>
    </location>
</feature>
<accession>A0A7C9RD00</accession>
<protein>
    <submittedName>
        <fullName evidence="2">Nucleoside 2-deoxyribosyltransferase</fullName>
    </submittedName>
</protein>
<dbReference type="InterPro" id="IPR029056">
    <property type="entry name" value="Ribokinase-like"/>
</dbReference>
<dbReference type="SUPFAM" id="SSF52309">
    <property type="entry name" value="N-(deoxy)ribosyltransferase-like"/>
    <property type="match status" value="1"/>
</dbReference>
<dbReference type="InterPro" id="IPR007710">
    <property type="entry name" value="Nucleoside_deoxyribTrfase"/>
</dbReference>
<dbReference type="SUPFAM" id="SSF53613">
    <property type="entry name" value="Ribokinase-like"/>
    <property type="match status" value="1"/>
</dbReference>
<dbReference type="AlphaFoldDB" id="A0A7C9RD00"/>
<evidence type="ECO:0000259" key="1">
    <source>
        <dbReference type="Pfam" id="PF00294"/>
    </source>
</evidence>
<name>A0A7C9RD00_9BRAD</name>
<dbReference type="GO" id="GO:0016740">
    <property type="term" value="F:transferase activity"/>
    <property type="evidence" value="ECO:0007669"/>
    <property type="project" value="UniProtKB-KW"/>
</dbReference>
<comment type="caution">
    <text evidence="2">The sequence shown here is derived from an EMBL/GenBank/DDBJ whole genome shotgun (WGS) entry which is preliminary data.</text>
</comment>
<dbReference type="Pfam" id="PF00294">
    <property type="entry name" value="PfkB"/>
    <property type="match status" value="1"/>
</dbReference>
<dbReference type="Pfam" id="PF05014">
    <property type="entry name" value="Nuc_deoxyrib_tr"/>
    <property type="match status" value="1"/>
</dbReference>
<dbReference type="InterPro" id="IPR011611">
    <property type="entry name" value="PfkB_dom"/>
</dbReference>
<dbReference type="Gene3D" id="3.40.1190.20">
    <property type="match status" value="1"/>
</dbReference>
<keyword evidence="3" id="KW-1185">Reference proteome</keyword>
<evidence type="ECO:0000313" key="3">
    <source>
        <dbReference type="Proteomes" id="UP000480266"/>
    </source>
</evidence>
<organism evidence="2 3">
    <name type="scientific">Candidatus Afipia apatlaquensis</name>
    <dbReference type="NCBI Taxonomy" id="2712852"/>
    <lineage>
        <taxon>Bacteria</taxon>
        <taxon>Pseudomonadati</taxon>
        <taxon>Pseudomonadota</taxon>
        <taxon>Alphaproteobacteria</taxon>
        <taxon>Hyphomicrobiales</taxon>
        <taxon>Nitrobacteraceae</taxon>
        <taxon>Afipia</taxon>
    </lineage>
</organism>
<dbReference type="Proteomes" id="UP000480266">
    <property type="component" value="Unassembled WGS sequence"/>
</dbReference>
<gene>
    <name evidence="2" type="ORF">G4V63_03405</name>
</gene>
<evidence type="ECO:0000313" key="2">
    <source>
        <dbReference type="EMBL" id="NGX94304.1"/>
    </source>
</evidence>
<dbReference type="Gene3D" id="3.40.50.450">
    <property type="match status" value="1"/>
</dbReference>
<dbReference type="EMBL" id="JAAMRR010000173">
    <property type="protein sequence ID" value="NGX94304.1"/>
    <property type="molecule type" value="Genomic_DNA"/>
</dbReference>
<proteinExistence type="predicted"/>
<sequence length="397" mass="42487">MNQIIVVGGVYGEKCAFPVRKQIFGSAGRAAIALSSPHFDSVILHTTLPENAAAQAIPNFDAYGIDVVNHGGEQFIDFEYLHCLATPLIHPRTPEIRQQKSFHVQGKLVVQFGMIECAPTVEADICIYDPQSPIAPRSFVKSGSKAGRLAFVANSTEIKLLTGLSVDEGARQLVKEENAEIVVAKCGLDGARIFDKTGCIGHVPAYETANVFTIGSGDVFVAAFALAWGSANVPPVAAADYASQAVATYVESENLPLLAINGTDQKRHPIKLAGGNVYLAGPFREIGQRVIINEARKVMTDLGMLVFSPVHDIGHGPANKVVKQDLKAIRNCDAVFAIVSGSSPGTLFEVGYAVAQNKPVFCVAQNMRANDIKLPEGAGCVIHEDFISALHLLAWRK</sequence>